<feature type="domain" description="MutL C-terminal dimerisation" evidence="3">
    <location>
        <begin position="704"/>
        <end position="888"/>
    </location>
</feature>
<dbReference type="GO" id="GO:0016887">
    <property type="term" value="F:ATP hydrolysis activity"/>
    <property type="evidence" value="ECO:0007669"/>
    <property type="project" value="InterPro"/>
</dbReference>
<feature type="region of interest" description="Disordered" evidence="2">
    <location>
        <begin position="495"/>
        <end position="531"/>
    </location>
</feature>
<dbReference type="SMART" id="SM00853">
    <property type="entry name" value="MutL_C"/>
    <property type="match status" value="1"/>
</dbReference>
<dbReference type="InterPro" id="IPR042121">
    <property type="entry name" value="MutL_C_regsub"/>
</dbReference>
<accession>W9C4S8</accession>
<dbReference type="GO" id="GO:0032300">
    <property type="term" value="C:mismatch repair complex"/>
    <property type="evidence" value="ECO:0007669"/>
    <property type="project" value="InterPro"/>
</dbReference>
<feature type="region of interest" description="Disordered" evidence="2">
    <location>
        <begin position="413"/>
        <end position="468"/>
    </location>
</feature>
<dbReference type="InterPro" id="IPR036890">
    <property type="entry name" value="HATPase_C_sf"/>
</dbReference>
<dbReference type="Pfam" id="PF13589">
    <property type="entry name" value="HATPase_c_3"/>
    <property type="match status" value="1"/>
</dbReference>
<protein>
    <recommendedName>
        <fullName evidence="3">MutL C-terminal dimerisation domain-containing protein</fullName>
    </recommendedName>
</protein>
<dbReference type="Proteomes" id="UP000019487">
    <property type="component" value="Unassembled WGS sequence"/>
</dbReference>
<name>W9C4S8_SCLBF</name>
<dbReference type="GO" id="GO:0140664">
    <property type="term" value="F:ATP-dependent DNA damage sensor activity"/>
    <property type="evidence" value="ECO:0007669"/>
    <property type="project" value="InterPro"/>
</dbReference>
<gene>
    <name evidence="4" type="ORF">SBOR_9716</name>
</gene>
<dbReference type="InterPro" id="IPR014790">
    <property type="entry name" value="MutL_C"/>
</dbReference>
<organism evidence="4 5">
    <name type="scientific">Sclerotinia borealis (strain F-4128)</name>
    <dbReference type="NCBI Taxonomy" id="1432307"/>
    <lineage>
        <taxon>Eukaryota</taxon>
        <taxon>Fungi</taxon>
        <taxon>Dikarya</taxon>
        <taxon>Ascomycota</taxon>
        <taxon>Pezizomycotina</taxon>
        <taxon>Leotiomycetes</taxon>
        <taxon>Helotiales</taxon>
        <taxon>Sclerotiniaceae</taxon>
        <taxon>Sclerotinia</taxon>
    </lineage>
</organism>
<dbReference type="Gene3D" id="3.30.1540.20">
    <property type="entry name" value="MutL, C-terminal domain, dimerisation subdomain"/>
    <property type="match status" value="1"/>
</dbReference>
<dbReference type="Gene3D" id="3.30.1370.100">
    <property type="entry name" value="MutL, C-terminal domain, regulatory subdomain"/>
    <property type="match status" value="1"/>
</dbReference>
<feature type="compositionally biased region" description="Polar residues" evidence="2">
    <location>
        <begin position="419"/>
        <end position="436"/>
    </location>
</feature>
<dbReference type="EMBL" id="AYSA01000740">
    <property type="protein sequence ID" value="ESZ89904.1"/>
    <property type="molecule type" value="Genomic_DNA"/>
</dbReference>
<dbReference type="HOGENOM" id="CLU_005415_0_0_1"/>
<evidence type="ECO:0000259" key="3">
    <source>
        <dbReference type="SMART" id="SM00853"/>
    </source>
</evidence>
<dbReference type="InterPro" id="IPR038973">
    <property type="entry name" value="MutL/Mlh/Pms-like"/>
</dbReference>
<evidence type="ECO:0000256" key="1">
    <source>
        <dbReference type="ARBA" id="ARBA00006082"/>
    </source>
</evidence>
<dbReference type="InterPro" id="IPR037198">
    <property type="entry name" value="MutL_C_sf"/>
</dbReference>
<dbReference type="SUPFAM" id="SSF118116">
    <property type="entry name" value="DNA mismatch repair protein MutL"/>
    <property type="match status" value="1"/>
</dbReference>
<sequence>MSIQPLPSDVIAQIKSSSTITSLNGVIFELVKNSLDASSSKIDIVVDYSRGSCTVEDNGLGILPSEFGEDGGLGKLYHSSKLESSNPTHGVSGTFIASLSALSLLSITSHQHLHRSHNSISMHRSEVVSRQIPAPVQHHLTSFECGTRVTVRNLFGNMPVRVKQRAIASEIRQINVKLWDVLRKGIISLLLAWPKKVSVSIKEDGADHKIAIRRSHGTSDWRPIGSVDLRDTCSVLSKASFIAVDEKSSWIPVSGSTSSLAVNGVISLLPNATKHVQFLAFGIEPLISQDNSNILYEDINRWFVNSSFGNQEDVSELDKNEMERRSKDRRFKGGGYANKELKGGRKNVDKWPMFYINIHQFDQKKDSNWKIDDVLDGKRNTLDQIVELLRAIIMEFLTRNHFRPKLARGGRTKQAALATASTDLETQTQSGASKLGQSDPEAIQSCSTTPELSSHDHEKHGKQKEKVDLLGTKVKVPSFRQSPSGFDSPFKSWSKVKTGTKHPYKKSADTTQIPDMTSLQSSSTIEARSPTPLISKSGKLIRSPFEEIQIPRPKLPSPTDEVQRLNVTGDELVVWINPINKVKSIVNKRTGLVVTAKKDEKHNGFRLTSDTSSRLTTVRKSHTDDKGPNAWIDDILNKWENPIFAPAETSIPQVSIDGLDLETQEIIHGRHHHCSQIEIERAFEETSSGLHGRISKDALRDAEIISQVDKKFILVNLRTRYVLGIEPSTLLVIIDQHAADERIRLEALLSEFLRPPTISTTPSSTSVSTSPLAKPLAFDISTKDSILFHTYISHFNYWGILYSLSPTATIITVQHLPPLITARLVANPSLLLHILRAELYSYHEHPTSHPTITSSSTWIERISYIPKGILELLNSRACRSAVMFNDELGIGECRELVRRLAECRFPFMCAHGRVSMVPVGDLGMMEMGRMRVRDRMRDGVGGRAWVDKGNELRDEKDKNDHDGGFGVEWGKWMRRRVRR</sequence>
<comment type="caution">
    <text evidence="4">The sequence shown here is derived from an EMBL/GenBank/DDBJ whole genome shotgun (WGS) entry which is preliminary data.</text>
</comment>
<comment type="similarity">
    <text evidence="1">Belongs to the DNA mismatch repair MutL/HexB family.</text>
</comment>
<dbReference type="OrthoDB" id="429932at2759"/>
<evidence type="ECO:0000313" key="5">
    <source>
        <dbReference type="Proteomes" id="UP000019487"/>
    </source>
</evidence>
<dbReference type="PANTHER" id="PTHR10073">
    <property type="entry name" value="DNA MISMATCH REPAIR PROTEIN MLH, PMS, MUTL"/>
    <property type="match status" value="1"/>
</dbReference>
<dbReference type="Gene3D" id="3.30.565.10">
    <property type="entry name" value="Histidine kinase-like ATPase, C-terminal domain"/>
    <property type="match status" value="1"/>
</dbReference>
<dbReference type="SUPFAM" id="SSF55874">
    <property type="entry name" value="ATPase domain of HSP90 chaperone/DNA topoisomerase II/histidine kinase"/>
    <property type="match status" value="1"/>
</dbReference>
<dbReference type="STRING" id="1432307.W9C4S8"/>
<dbReference type="GO" id="GO:0005524">
    <property type="term" value="F:ATP binding"/>
    <property type="evidence" value="ECO:0007669"/>
    <property type="project" value="InterPro"/>
</dbReference>
<dbReference type="AlphaFoldDB" id="W9C4S8"/>
<feature type="compositionally biased region" description="Polar residues" evidence="2">
    <location>
        <begin position="509"/>
        <end position="526"/>
    </location>
</feature>
<evidence type="ECO:0000313" key="4">
    <source>
        <dbReference type="EMBL" id="ESZ89904.1"/>
    </source>
</evidence>
<evidence type="ECO:0000256" key="2">
    <source>
        <dbReference type="SAM" id="MobiDB-lite"/>
    </source>
</evidence>
<dbReference type="GO" id="GO:0006298">
    <property type="term" value="P:mismatch repair"/>
    <property type="evidence" value="ECO:0007669"/>
    <property type="project" value="InterPro"/>
</dbReference>
<dbReference type="PANTHER" id="PTHR10073:SF47">
    <property type="entry name" value="DNA MISMATCH REPAIR PROTEIN MLH3"/>
    <property type="match status" value="1"/>
</dbReference>
<keyword evidence="5" id="KW-1185">Reference proteome</keyword>
<dbReference type="InterPro" id="IPR042120">
    <property type="entry name" value="MutL_C_dimsub"/>
</dbReference>
<proteinExistence type="inferred from homology"/>
<reference evidence="4 5" key="1">
    <citation type="journal article" date="2014" name="Genome Announc.">
        <title>Draft genome sequence of Sclerotinia borealis, a psychrophilic plant pathogenic fungus.</title>
        <authorList>
            <person name="Mardanov A.V."/>
            <person name="Beletsky A.V."/>
            <person name="Kadnikov V.V."/>
            <person name="Ignatov A.N."/>
            <person name="Ravin N.V."/>
        </authorList>
    </citation>
    <scope>NUCLEOTIDE SEQUENCE [LARGE SCALE GENOMIC DNA]</scope>
    <source>
        <strain evidence="5">F-4157</strain>
    </source>
</reference>
<feature type="compositionally biased region" description="Basic and acidic residues" evidence="2">
    <location>
        <begin position="453"/>
        <end position="468"/>
    </location>
</feature>